<dbReference type="PANTHER" id="PTHR19879">
    <property type="entry name" value="TRANSCRIPTION INITIATION FACTOR TFIID"/>
    <property type="match status" value="1"/>
</dbReference>
<dbReference type="InterPro" id="IPR011047">
    <property type="entry name" value="Quinoprotein_ADH-like_sf"/>
</dbReference>
<proteinExistence type="predicted"/>
<protein>
    <submittedName>
        <fullName evidence="5">TIR domain-containing protein</fullName>
    </submittedName>
</protein>
<dbReference type="PROSITE" id="PS00678">
    <property type="entry name" value="WD_REPEATS_1"/>
    <property type="match status" value="6"/>
</dbReference>
<evidence type="ECO:0000256" key="2">
    <source>
        <dbReference type="ARBA" id="ARBA00022737"/>
    </source>
</evidence>
<dbReference type="InterPro" id="IPR001680">
    <property type="entry name" value="WD40_rpt"/>
</dbReference>
<sequence length="921" mass="104640">MTKTYLAFISYSHKDKEHAKWLHEKLESFRVPVYLQEKRPDLPEYVRPIFRDETDLELGVLTDNIHHALENSQFLIVICSPNSRTSKYVNDEINFFSKVSISNNNRILPFIVAGEPNSENECFPDALKKKTELLAANINELGRDYASVKIIAKMLDLKIDDLWQRYCIMEEKEKQRIKEERDKLLAVQSRYIAKEAIVLAEEGDPSGGIGNECLRALALVSEVYPKNISTPERPFTHEAYDALRFLNKKSEQLERVLTRHTYLRDIQISPDGKFIASIILGMPYVVDIWEVETGKIIKTLEGHSGIIHSVVFSPDGERIVTTSEDKTIRIWDTKNGECINVLEGHKSDVLSCQFCPNGKVIITRSQDNTVGIWDLENGTKGFYEEVSDIQFSQDKKKMAIAAENEVSVIDMDNNKYICSIEVSDIVFFCCFNSDGNHIVTATRDNIISIWDLKGGTRISAYKAYLLDKRKREYHWVQDETYTISKYIRLSPDRKTIAFRYNRERAAILNLDDGECISILDGQTKLLSSLQYSFDGKFVISSSWDNTVRIWDANSGKSMQVIPLCTGLPHNSFYNPDGKHIIVSSDNNIGIYSTEVHEHINICLEKGLWVNSIHLSPDNKSIIIVPPYGLTRIWDIETKKWSKTLNEGLEDVDVAHYSPNGMFIAMALRDHTIRVLDANSHKCIAVLKGYANKVNSLHFSPDGKCVVAAIGWPYETAGNIALVWDIKSERIVATLDGHTHSVTAAQFCPDGEYIVTASEDKTVCLWDAKSGNCIKTFKGHTDIVCSANFSPDGKHIVTSSRDNTVRIWDVNSGRCIKSLDGHTSWVQSAMFSSNGKRIVTTSKDFSVRVWNTEDGQCISIFKFEFDASSVQFCFDNEHIVVTNNDILRILHIPDQQNLIDETLKKLNGYKLSKEDRKTYYLE</sequence>
<evidence type="ECO:0000256" key="1">
    <source>
        <dbReference type="ARBA" id="ARBA00022574"/>
    </source>
</evidence>
<dbReference type="InterPro" id="IPR035897">
    <property type="entry name" value="Toll_tir_struct_dom_sf"/>
</dbReference>
<dbReference type="SMART" id="SM00320">
    <property type="entry name" value="WD40"/>
    <property type="match status" value="13"/>
</dbReference>
<dbReference type="PRINTS" id="PR00320">
    <property type="entry name" value="GPROTEINBRPT"/>
</dbReference>
<evidence type="ECO:0000313" key="6">
    <source>
        <dbReference type="Proteomes" id="UP000714420"/>
    </source>
</evidence>
<evidence type="ECO:0000313" key="5">
    <source>
        <dbReference type="EMBL" id="NPD91379.1"/>
    </source>
</evidence>
<feature type="repeat" description="WD" evidence="3">
    <location>
        <begin position="342"/>
        <end position="378"/>
    </location>
</feature>
<dbReference type="PROSITE" id="PS50104">
    <property type="entry name" value="TIR"/>
    <property type="match status" value="1"/>
</dbReference>
<feature type="repeat" description="WD" evidence="3">
    <location>
        <begin position="734"/>
        <end position="775"/>
    </location>
</feature>
<evidence type="ECO:0000256" key="3">
    <source>
        <dbReference type="PROSITE-ProRule" id="PRU00221"/>
    </source>
</evidence>
<keyword evidence="2" id="KW-0677">Repeat</keyword>
<dbReference type="SUPFAM" id="SSF52200">
    <property type="entry name" value="Toll/Interleukin receptor TIR domain"/>
    <property type="match status" value="1"/>
</dbReference>
<dbReference type="Pfam" id="PF13676">
    <property type="entry name" value="TIR_2"/>
    <property type="match status" value="1"/>
</dbReference>
<feature type="repeat" description="WD" evidence="3">
    <location>
        <begin position="818"/>
        <end position="859"/>
    </location>
</feature>
<gene>
    <name evidence="5" type="ORF">HPS56_03270</name>
</gene>
<dbReference type="SUPFAM" id="SSF50998">
    <property type="entry name" value="Quinoprotein alcohol dehydrogenase-like"/>
    <property type="match status" value="1"/>
</dbReference>
<dbReference type="InterPro" id="IPR020472">
    <property type="entry name" value="WD40_PAC1"/>
</dbReference>
<organism evidence="5 6">
    <name type="scientific">Xylanibacter muris</name>
    <dbReference type="NCBI Taxonomy" id="2736290"/>
    <lineage>
        <taxon>Bacteria</taxon>
        <taxon>Pseudomonadati</taxon>
        <taxon>Bacteroidota</taxon>
        <taxon>Bacteroidia</taxon>
        <taxon>Bacteroidales</taxon>
        <taxon>Prevotellaceae</taxon>
        <taxon>Xylanibacter</taxon>
    </lineage>
</organism>
<evidence type="ECO:0000259" key="4">
    <source>
        <dbReference type="PROSITE" id="PS50104"/>
    </source>
</evidence>
<dbReference type="PROSITE" id="PS50294">
    <property type="entry name" value="WD_REPEATS_REGION"/>
    <property type="match status" value="6"/>
</dbReference>
<feature type="repeat" description="WD" evidence="3">
    <location>
        <begin position="300"/>
        <end position="341"/>
    </location>
</feature>
<feature type="repeat" description="WD" evidence="3">
    <location>
        <begin position="431"/>
        <end position="460"/>
    </location>
</feature>
<feature type="repeat" description="WD" evidence="3">
    <location>
        <begin position="519"/>
        <end position="560"/>
    </location>
</feature>
<dbReference type="RefSeq" id="WP_172273766.1">
    <property type="nucleotide sequence ID" value="NZ_CASGMU010000002.1"/>
</dbReference>
<dbReference type="Gene3D" id="2.130.10.10">
    <property type="entry name" value="YVTN repeat-like/Quinoprotein amine dehydrogenase"/>
    <property type="match status" value="6"/>
</dbReference>
<comment type="caution">
    <text evidence="5">The sequence shown here is derived from an EMBL/GenBank/DDBJ whole genome shotgun (WGS) entry which is preliminary data.</text>
</comment>
<dbReference type="Gene3D" id="3.40.50.10140">
    <property type="entry name" value="Toll/interleukin-1 receptor homology (TIR) domain"/>
    <property type="match status" value="1"/>
</dbReference>
<dbReference type="Proteomes" id="UP000714420">
    <property type="component" value="Unassembled WGS sequence"/>
</dbReference>
<name>A0ABX2AMC0_9BACT</name>
<dbReference type="CDD" id="cd00200">
    <property type="entry name" value="WD40"/>
    <property type="match status" value="1"/>
</dbReference>
<keyword evidence="1 3" id="KW-0853">WD repeat</keyword>
<dbReference type="PANTHER" id="PTHR19879:SF9">
    <property type="entry name" value="TRANSCRIPTION INITIATION FACTOR TFIID SUBUNIT 5"/>
    <property type="match status" value="1"/>
</dbReference>
<feature type="domain" description="TIR" evidence="4">
    <location>
        <begin position="3"/>
        <end position="154"/>
    </location>
</feature>
<reference evidence="5 6" key="1">
    <citation type="submission" date="2020-05" db="EMBL/GenBank/DDBJ databases">
        <title>Distinct polysaccharide utilization as determinants for interspecies competition between intestinal Prevotella spp.</title>
        <authorList>
            <person name="Galvez E.J.C."/>
            <person name="Iljazovic A."/>
            <person name="Strowig T."/>
        </authorList>
    </citation>
    <scope>NUCLEOTIDE SEQUENCE [LARGE SCALE GENOMIC DNA]</scope>
    <source>
        <strain evidence="5 6">PMUR</strain>
    </source>
</reference>
<dbReference type="InterPro" id="IPR019775">
    <property type="entry name" value="WD40_repeat_CS"/>
</dbReference>
<dbReference type="InterPro" id="IPR000157">
    <property type="entry name" value="TIR_dom"/>
</dbReference>
<accession>A0ABX2AMC0</accession>
<keyword evidence="6" id="KW-1185">Reference proteome</keyword>
<dbReference type="EMBL" id="JABKKF010000002">
    <property type="protein sequence ID" value="NPD91379.1"/>
    <property type="molecule type" value="Genomic_DNA"/>
</dbReference>
<dbReference type="SUPFAM" id="SSF50978">
    <property type="entry name" value="WD40 repeat-like"/>
    <property type="match status" value="1"/>
</dbReference>
<feature type="repeat" description="WD" evidence="3">
    <location>
        <begin position="776"/>
        <end position="817"/>
    </location>
</feature>
<dbReference type="InterPro" id="IPR015943">
    <property type="entry name" value="WD40/YVTN_repeat-like_dom_sf"/>
</dbReference>
<dbReference type="PROSITE" id="PS50082">
    <property type="entry name" value="WD_REPEATS_2"/>
    <property type="match status" value="7"/>
</dbReference>
<dbReference type="Pfam" id="PF00400">
    <property type="entry name" value="WD40"/>
    <property type="match status" value="8"/>
</dbReference>
<dbReference type="InterPro" id="IPR036322">
    <property type="entry name" value="WD40_repeat_dom_sf"/>
</dbReference>